<dbReference type="InterPro" id="IPR000064">
    <property type="entry name" value="NLP_P60_dom"/>
</dbReference>
<evidence type="ECO:0000256" key="2">
    <source>
        <dbReference type="ARBA" id="ARBA00022801"/>
    </source>
</evidence>
<evidence type="ECO:0000313" key="8">
    <source>
        <dbReference type="Proteomes" id="UP000694257"/>
    </source>
</evidence>
<feature type="transmembrane region" description="Helical" evidence="5">
    <location>
        <begin position="584"/>
        <end position="605"/>
    </location>
</feature>
<dbReference type="NCBIfam" id="TIGR02675">
    <property type="entry name" value="tape_meas_nterm"/>
    <property type="match status" value="1"/>
</dbReference>
<feature type="domain" description="NlpC/P60" evidence="6">
    <location>
        <begin position="804"/>
        <end position="946"/>
    </location>
</feature>
<evidence type="ECO:0000313" key="7">
    <source>
        <dbReference type="EMBL" id="QXN91908.1"/>
    </source>
</evidence>
<proteinExistence type="predicted"/>
<evidence type="ECO:0000256" key="1">
    <source>
        <dbReference type="ARBA" id="ARBA00022670"/>
    </source>
</evidence>
<feature type="region of interest" description="Disordered" evidence="4">
    <location>
        <begin position="894"/>
        <end position="913"/>
    </location>
</feature>
<dbReference type="InterPro" id="IPR013491">
    <property type="entry name" value="Tape_meas_N"/>
</dbReference>
<dbReference type="Pfam" id="PF20155">
    <property type="entry name" value="TMP_3"/>
    <property type="match status" value="1"/>
</dbReference>
<keyword evidence="1" id="KW-0645">Protease</keyword>
<feature type="transmembrane region" description="Helical" evidence="5">
    <location>
        <begin position="519"/>
        <end position="538"/>
    </location>
</feature>
<accession>A0ABX8RQK1</accession>
<dbReference type="RefSeq" id="WP_218472757.1">
    <property type="nucleotide sequence ID" value="NZ_BAABJN010000009.1"/>
</dbReference>
<keyword evidence="2" id="KW-0378">Hydrolase</keyword>
<evidence type="ECO:0000256" key="5">
    <source>
        <dbReference type="SAM" id="Phobius"/>
    </source>
</evidence>
<evidence type="ECO:0000256" key="3">
    <source>
        <dbReference type="ARBA" id="ARBA00022807"/>
    </source>
</evidence>
<keyword evidence="5" id="KW-0472">Membrane</keyword>
<feature type="region of interest" description="Disordered" evidence="4">
    <location>
        <begin position="1002"/>
        <end position="1028"/>
    </location>
</feature>
<feature type="compositionally biased region" description="Basic and acidic residues" evidence="4">
    <location>
        <begin position="970"/>
        <end position="988"/>
    </location>
</feature>
<evidence type="ECO:0000259" key="6">
    <source>
        <dbReference type="PROSITE" id="PS51935"/>
    </source>
</evidence>
<feature type="transmembrane region" description="Helical" evidence="5">
    <location>
        <begin position="550"/>
        <end position="572"/>
    </location>
</feature>
<keyword evidence="5" id="KW-1133">Transmembrane helix</keyword>
<evidence type="ECO:0000256" key="4">
    <source>
        <dbReference type="SAM" id="MobiDB-lite"/>
    </source>
</evidence>
<feature type="region of interest" description="Disordered" evidence="4">
    <location>
        <begin position="964"/>
        <end position="988"/>
    </location>
</feature>
<dbReference type="EMBL" id="CP078145">
    <property type="protein sequence ID" value="QXN91908.1"/>
    <property type="molecule type" value="Genomic_DNA"/>
</dbReference>
<protein>
    <submittedName>
        <fullName evidence="7">Tape measure protein</fullName>
    </submittedName>
</protein>
<keyword evidence="5" id="KW-0812">Transmembrane</keyword>
<dbReference type="PROSITE" id="PS51935">
    <property type="entry name" value="NLPC_P60"/>
    <property type="match status" value="1"/>
</dbReference>
<organism evidence="7 8">
    <name type="scientific">Nocardia iowensis</name>
    <dbReference type="NCBI Taxonomy" id="204891"/>
    <lineage>
        <taxon>Bacteria</taxon>
        <taxon>Bacillati</taxon>
        <taxon>Actinomycetota</taxon>
        <taxon>Actinomycetes</taxon>
        <taxon>Mycobacteriales</taxon>
        <taxon>Nocardiaceae</taxon>
        <taxon>Nocardia</taxon>
    </lineage>
</organism>
<name>A0ABX8RQK1_NOCIO</name>
<gene>
    <name evidence="7" type="ORF">KV110_01565</name>
</gene>
<keyword evidence="8" id="KW-1185">Reference proteome</keyword>
<keyword evidence="3" id="KW-0788">Thiol protease</keyword>
<sequence length="1263" mass="130737">MTSGGVNLATGYVSLVPETSKVAPGVEGAFVQAQGSADKAGRSLGSRFASGFGAVFKTAVTAGGIGAALFGGTALKSGLDRLTTIQNATTSLTTIMGSATEAGRLMDEIKKTVNGTPFNLDQFADVGKNLVAMNVPAAKVPGYLTAIGEAAAASGKGAEGVEQVSAAFGKMAATGKVSLDQVWSVAEAGVPALAILANGFGVTTAEMQKMISKGAVPADKAMDILAKGIMEGSDGAAGATKAYAGTMAGLRQTLSGASGGFQAAMARFGAGILAPWLPIATTTLTGLAGGLDTLTPKIQAFSQRLADSQAVETFTGWMTNLPATIERVTSSLGEFDFSKLTAGFSTVTDSLSEIGEADDGEGSGFLSSLTAGLAGLGGALGNLGVDTITVLTAALASMSDILGVLAEHTGLVTPLLLGLAAAYATGQAAQTGYQIARIVQTPAMFAQLVVQRQLTAAMIAHTAALTANTVATGVNTGVQNTQTATTLRAKVAALATAAASRVAAAATWLWNAALTANPIGIVIAAIAALVAGLVWFFTQTDTGRHIWQTVWGAIQSAIAATWSYIQPIWAGLLDALGWVGDKLLWLLSVAQPVFGFIGSLISTWWSGVQVYFAAWKTALGEAGDIVSWWWTSVVQPVFGFVSDLISGWWSGVQVYLAAWKAGIGEAGDKVSWFADGLRAGWAIIGAAIETGKGWFTSLRDVVVSAIEKILEYWDRVKGIIGTVTDVAGRIGSSVLSILPGHADGGAIAGPGGPTSDSVVARLSAGEHVVTAREVASVGGQGAMYRLRAAMRSGALRFAAGGAVPRGIRDALAAARTVTGNPYAWGGVGPDRFDCSGFISFLQRVAMGMANPAVRLYTTLDLLAGRLAGLQVGLGPAGTLFQVGANAEHMAATINGQPAESGGSHGTSRLGSPAVGATDAQFTRAFHLPNELIAGWAEGASAAGNTGKGKKEWTDADQTNLESAQVSVEQAKQRRDKVYADEGKSDADRRQADLAVEKAEQKVLGLQQRKDDAASGKADGPAPQAPALERKFSDDELARIDAQASVDSANTRRNEVYADPEASANDRLKADAELSRAQAKLDELRNSGSKIQGRVRDFVTDAAGIAFDALLEQLPFGLGETRWWTIDYSPLIAAGQSAAQKASEAIGPLPSFSSESIAAQLGYTPVAGQPPPEWWDKLRPKVFDRGGWLMPGETAINLSRRPEPVLSSPGQMRAFMGGFAAEPALDASVRIENLTTGMSASEFRREWALMTLDQRQRAKTWQGR</sequence>
<reference evidence="7 8" key="1">
    <citation type="submission" date="2021-07" db="EMBL/GenBank/DDBJ databases">
        <title>Whole Genome Sequence of Nocardia Iowensis.</title>
        <authorList>
            <person name="Lamm A."/>
            <person name="Collins-Fairclough A.M."/>
            <person name="Bunk B."/>
            <person name="Sproer C."/>
        </authorList>
    </citation>
    <scope>NUCLEOTIDE SEQUENCE [LARGE SCALE GENOMIC DNA]</scope>
    <source>
        <strain evidence="7 8">NRRL 5646</strain>
    </source>
</reference>
<dbReference type="Proteomes" id="UP000694257">
    <property type="component" value="Chromosome"/>
</dbReference>